<reference evidence="5" key="1">
    <citation type="submission" date="2012-06" db="EMBL/GenBank/DDBJ databases">
        <title>Complete sequence of chromosome of Desulfomonile tiedjei DSM 6799.</title>
        <authorList>
            <person name="Lucas S."/>
            <person name="Copeland A."/>
            <person name="Lapidus A."/>
            <person name="Glavina del Rio T."/>
            <person name="Dalin E."/>
            <person name="Tice H."/>
            <person name="Bruce D."/>
            <person name="Goodwin L."/>
            <person name="Pitluck S."/>
            <person name="Peters L."/>
            <person name="Ovchinnikova G."/>
            <person name="Zeytun A."/>
            <person name="Lu M."/>
            <person name="Kyrpides N."/>
            <person name="Mavromatis K."/>
            <person name="Ivanova N."/>
            <person name="Brettin T."/>
            <person name="Detter J.C."/>
            <person name="Han C."/>
            <person name="Larimer F."/>
            <person name="Land M."/>
            <person name="Hauser L."/>
            <person name="Markowitz V."/>
            <person name="Cheng J.-F."/>
            <person name="Hugenholtz P."/>
            <person name="Woyke T."/>
            <person name="Wu D."/>
            <person name="Spring S."/>
            <person name="Schroeder M."/>
            <person name="Brambilla E."/>
            <person name="Klenk H.-P."/>
            <person name="Eisen J.A."/>
        </authorList>
    </citation>
    <scope>NUCLEOTIDE SEQUENCE [LARGE SCALE GENOMIC DNA]</scope>
    <source>
        <strain evidence="5">ATCC 49306 / DSM 6799 / DCB-1</strain>
    </source>
</reference>
<feature type="domain" description="Histidine-specific methyltransferase SAM-dependent" evidence="3">
    <location>
        <begin position="27"/>
        <end position="326"/>
    </location>
</feature>
<dbReference type="InterPro" id="IPR029063">
    <property type="entry name" value="SAM-dependent_MTases_sf"/>
</dbReference>
<sequence>MFQLSPQIPSGFRKYDHLKTRMARAIAEDVATGLSASQKSIPSKYFYDERGSMLFEEICRLPEYYPARTEISLLRQNSPSIVRSFGHGYLVELGSGANWKIRYLIDALGPEKRSKTCYVPVDVSSSALEASAMELLRMYPGFCVQGLVADFTTDLHLLPDDRRKLILFLGSTIGNFDDAQTELFLRALSNTMQNEDRFLLGLDLVKPVEILEAAYNDSRQITAEFNKNILHVVNRELDADFNQNDFEHLAMYIEAKNEIQMHLKAVRPVEVHIGKLHMTVFFEEGETILTEISRKFTFESAEKMLHAADLEITDWRTDAAGWFAHAEIVHRNGG</sequence>
<evidence type="ECO:0000256" key="1">
    <source>
        <dbReference type="ARBA" id="ARBA00022603"/>
    </source>
</evidence>
<dbReference type="Gene3D" id="3.40.50.150">
    <property type="entry name" value="Vaccinia Virus protein VP39"/>
    <property type="match status" value="1"/>
</dbReference>
<dbReference type="GO" id="GO:0008168">
    <property type="term" value="F:methyltransferase activity"/>
    <property type="evidence" value="ECO:0007669"/>
    <property type="project" value="UniProtKB-KW"/>
</dbReference>
<evidence type="ECO:0000259" key="3">
    <source>
        <dbReference type="Pfam" id="PF10017"/>
    </source>
</evidence>
<dbReference type="KEGG" id="dti:Desti_2466"/>
<dbReference type="HOGENOM" id="CLU_049766_1_0_7"/>
<dbReference type="PANTHER" id="PTHR43397:SF1">
    <property type="entry name" value="ERGOTHIONEINE BIOSYNTHESIS PROTEIN 1"/>
    <property type="match status" value="1"/>
</dbReference>
<keyword evidence="5" id="KW-1185">Reference proteome</keyword>
<dbReference type="Proteomes" id="UP000006055">
    <property type="component" value="Chromosome"/>
</dbReference>
<name>I4C6F6_DESTA</name>
<dbReference type="PATRIC" id="fig|706587.4.peg.2833"/>
<dbReference type="InterPro" id="IPR019257">
    <property type="entry name" value="MeTrfase_dom"/>
</dbReference>
<dbReference type="STRING" id="706587.Desti_2466"/>
<dbReference type="Pfam" id="PF10017">
    <property type="entry name" value="Methyltransf_33"/>
    <property type="match status" value="1"/>
</dbReference>
<dbReference type="NCBIfam" id="TIGR03438">
    <property type="entry name" value="egtD_ergothio"/>
    <property type="match status" value="1"/>
</dbReference>
<evidence type="ECO:0000256" key="2">
    <source>
        <dbReference type="ARBA" id="ARBA00022679"/>
    </source>
</evidence>
<dbReference type="InterPro" id="IPR035094">
    <property type="entry name" value="EgtD"/>
</dbReference>
<dbReference type="InterPro" id="IPR051128">
    <property type="entry name" value="EgtD_Methyltrsf_superfamily"/>
</dbReference>
<evidence type="ECO:0000313" key="4">
    <source>
        <dbReference type="EMBL" id="AFM25147.1"/>
    </source>
</evidence>
<dbReference type="OrthoDB" id="5289726at2"/>
<dbReference type="RefSeq" id="WP_014810289.1">
    <property type="nucleotide sequence ID" value="NC_018025.1"/>
</dbReference>
<accession>I4C6F6</accession>
<proteinExistence type="predicted"/>
<keyword evidence="1 4" id="KW-0489">Methyltransferase</keyword>
<dbReference type="eggNOG" id="COG4301">
    <property type="taxonomic scope" value="Bacteria"/>
</dbReference>
<dbReference type="EMBL" id="CP003360">
    <property type="protein sequence ID" value="AFM25147.1"/>
    <property type="molecule type" value="Genomic_DNA"/>
</dbReference>
<protein>
    <submittedName>
        <fullName evidence="4">Putative methyltransferase</fullName>
    </submittedName>
</protein>
<dbReference type="PIRSF" id="PIRSF018005">
    <property type="entry name" value="UCP018005"/>
    <property type="match status" value="1"/>
</dbReference>
<dbReference type="AlphaFoldDB" id="I4C6F6"/>
<evidence type="ECO:0000313" key="5">
    <source>
        <dbReference type="Proteomes" id="UP000006055"/>
    </source>
</evidence>
<dbReference type="InterPro" id="IPR017804">
    <property type="entry name" value="MeTrfase_EgtD-like"/>
</dbReference>
<dbReference type="GO" id="GO:0032259">
    <property type="term" value="P:methylation"/>
    <property type="evidence" value="ECO:0007669"/>
    <property type="project" value="UniProtKB-KW"/>
</dbReference>
<keyword evidence="2 4" id="KW-0808">Transferase</keyword>
<gene>
    <name evidence="4" type="ordered locus">Desti_2466</name>
</gene>
<organism evidence="4 5">
    <name type="scientific">Desulfomonile tiedjei (strain ATCC 49306 / DSM 6799 / DCB-1)</name>
    <dbReference type="NCBI Taxonomy" id="706587"/>
    <lineage>
        <taxon>Bacteria</taxon>
        <taxon>Pseudomonadati</taxon>
        <taxon>Thermodesulfobacteriota</taxon>
        <taxon>Desulfomonilia</taxon>
        <taxon>Desulfomonilales</taxon>
        <taxon>Desulfomonilaceae</taxon>
        <taxon>Desulfomonile</taxon>
    </lineage>
</organism>
<dbReference type="PANTHER" id="PTHR43397">
    <property type="entry name" value="ERGOTHIONEINE BIOSYNTHESIS PROTEIN 1"/>
    <property type="match status" value="1"/>
</dbReference>